<evidence type="ECO:0000256" key="9">
    <source>
        <dbReference type="ARBA" id="ARBA00023136"/>
    </source>
</evidence>
<evidence type="ECO:0000256" key="6">
    <source>
        <dbReference type="ARBA" id="ARBA00022824"/>
    </source>
</evidence>
<feature type="region of interest" description="Disordered" evidence="13">
    <location>
        <begin position="125"/>
        <end position="180"/>
    </location>
</feature>
<evidence type="ECO:0000256" key="13">
    <source>
        <dbReference type="SAM" id="MobiDB-lite"/>
    </source>
</evidence>
<evidence type="ECO:0000256" key="4">
    <source>
        <dbReference type="ARBA" id="ARBA00018070"/>
    </source>
</evidence>
<comment type="similarity">
    <text evidence="3">Belongs to the ATG2 family.</text>
</comment>
<dbReference type="GO" id="GO:0061908">
    <property type="term" value="C:phagophore"/>
    <property type="evidence" value="ECO:0007669"/>
    <property type="project" value="TreeGrafter"/>
</dbReference>
<feature type="compositionally biased region" description="Acidic residues" evidence="13">
    <location>
        <begin position="125"/>
        <end position="134"/>
    </location>
</feature>
<keyword evidence="7" id="KW-0072">Autophagy</keyword>
<protein>
    <recommendedName>
        <fullName evidence="4">Autophagy-related protein 2</fullName>
    </recommendedName>
</protein>
<name>C5M6M7_CANTT</name>
<comment type="catalytic activity">
    <reaction evidence="10">
        <text>a 1,2-diacyl-sn-glycero-3-phospho-L-serine(in) = a 1,2-diacyl-sn-glycero-3-phospho-L-serine(out)</text>
        <dbReference type="Rhea" id="RHEA:38663"/>
        <dbReference type="ChEBI" id="CHEBI:57262"/>
    </reaction>
</comment>
<dbReference type="GO" id="GO:0006869">
    <property type="term" value="P:lipid transport"/>
    <property type="evidence" value="ECO:0007669"/>
    <property type="project" value="UniProtKB-KW"/>
</dbReference>
<keyword evidence="15" id="KW-1185">Reference proteome</keyword>
<feature type="compositionally biased region" description="Polar residues" evidence="13">
    <location>
        <begin position="321"/>
        <end position="335"/>
    </location>
</feature>
<dbReference type="GO" id="GO:0061709">
    <property type="term" value="P:reticulophagy"/>
    <property type="evidence" value="ECO:0007669"/>
    <property type="project" value="TreeGrafter"/>
</dbReference>
<feature type="compositionally biased region" description="Basic and acidic residues" evidence="13">
    <location>
        <begin position="1239"/>
        <end position="1250"/>
    </location>
</feature>
<dbReference type="STRING" id="294747.C5M6M7"/>
<feature type="region of interest" description="Disordered" evidence="13">
    <location>
        <begin position="769"/>
        <end position="789"/>
    </location>
</feature>
<feature type="compositionally biased region" description="Basic and acidic residues" evidence="13">
    <location>
        <begin position="253"/>
        <end position="280"/>
    </location>
</feature>
<feature type="compositionally biased region" description="Acidic residues" evidence="13">
    <location>
        <begin position="145"/>
        <end position="159"/>
    </location>
</feature>
<dbReference type="PANTHER" id="PTHR13190:SF1">
    <property type="entry name" value="AUTOPHAGY-RELATED 2, ISOFORM A"/>
    <property type="match status" value="1"/>
</dbReference>
<dbReference type="RefSeq" id="XP_002547202.1">
    <property type="nucleotide sequence ID" value="XM_002547156.1"/>
</dbReference>
<dbReference type="EMBL" id="GG692396">
    <property type="protein sequence ID" value="EER34647.1"/>
    <property type="molecule type" value="Genomic_DNA"/>
</dbReference>
<feature type="region of interest" description="Disordered" evidence="13">
    <location>
        <begin position="1640"/>
        <end position="1680"/>
    </location>
</feature>
<evidence type="ECO:0000256" key="7">
    <source>
        <dbReference type="ARBA" id="ARBA00023006"/>
    </source>
</evidence>
<dbReference type="Proteomes" id="UP000002037">
    <property type="component" value="Unassembled WGS sequence"/>
</dbReference>
<comment type="catalytic activity">
    <reaction evidence="11">
        <text>a 1,2-diacyl-sn-glycero-3-phosphoethanolamine(in) = a 1,2-diacyl-sn-glycero-3-phosphoethanolamine(out)</text>
        <dbReference type="Rhea" id="RHEA:38895"/>
        <dbReference type="ChEBI" id="CHEBI:64612"/>
    </reaction>
</comment>
<keyword evidence="5" id="KW-0813">Transport</keyword>
<feature type="region of interest" description="Disordered" evidence="13">
    <location>
        <begin position="321"/>
        <end position="352"/>
    </location>
</feature>
<dbReference type="GO" id="GO:0005789">
    <property type="term" value="C:endoplasmic reticulum membrane"/>
    <property type="evidence" value="ECO:0007669"/>
    <property type="project" value="UniProtKB-SubCell"/>
</dbReference>
<dbReference type="GO" id="GO:0034727">
    <property type="term" value="P:piecemeal microautophagy of the nucleus"/>
    <property type="evidence" value="ECO:0007669"/>
    <property type="project" value="TreeGrafter"/>
</dbReference>
<dbReference type="GO" id="GO:0000422">
    <property type="term" value="P:autophagy of mitochondrion"/>
    <property type="evidence" value="ECO:0007669"/>
    <property type="project" value="TreeGrafter"/>
</dbReference>
<reference evidence="14 15" key="1">
    <citation type="journal article" date="2009" name="Nature">
        <title>Evolution of pathogenicity and sexual reproduction in eight Candida genomes.</title>
        <authorList>
            <person name="Butler G."/>
            <person name="Rasmussen M.D."/>
            <person name="Lin M.F."/>
            <person name="Santos M.A."/>
            <person name="Sakthikumar S."/>
            <person name="Munro C.A."/>
            <person name="Rheinbay E."/>
            <person name="Grabherr M."/>
            <person name="Forche A."/>
            <person name="Reedy J.L."/>
            <person name="Agrafioti I."/>
            <person name="Arnaud M.B."/>
            <person name="Bates S."/>
            <person name="Brown A.J."/>
            <person name="Brunke S."/>
            <person name="Costanzo M.C."/>
            <person name="Fitzpatrick D.A."/>
            <person name="de Groot P.W."/>
            <person name="Harris D."/>
            <person name="Hoyer L.L."/>
            <person name="Hube B."/>
            <person name="Klis F.M."/>
            <person name="Kodira C."/>
            <person name="Lennard N."/>
            <person name="Logue M.E."/>
            <person name="Martin R."/>
            <person name="Neiman A.M."/>
            <person name="Nikolaou E."/>
            <person name="Quail M.A."/>
            <person name="Quinn J."/>
            <person name="Santos M.C."/>
            <person name="Schmitzberger F.F."/>
            <person name="Sherlock G."/>
            <person name="Shah P."/>
            <person name="Silverstein K.A."/>
            <person name="Skrzypek M.S."/>
            <person name="Soll D."/>
            <person name="Staggs R."/>
            <person name="Stansfield I."/>
            <person name="Stumpf M.P."/>
            <person name="Sudbery P.E."/>
            <person name="Srikantha T."/>
            <person name="Zeng Q."/>
            <person name="Berman J."/>
            <person name="Berriman M."/>
            <person name="Heitman J."/>
            <person name="Gow N.A."/>
            <person name="Lorenz M.C."/>
            <person name="Birren B.W."/>
            <person name="Kellis M."/>
            <person name="Cuomo C.A."/>
        </authorList>
    </citation>
    <scope>NUCLEOTIDE SEQUENCE [LARGE SCALE GENOMIC DNA]</scope>
    <source>
        <strain evidence="15">ATCC MYA-3404 / T1</strain>
    </source>
</reference>
<evidence type="ECO:0000256" key="3">
    <source>
        <dbReference type="ARBA" id="ARBA00009714"/>
    </source>
</evidence>
<dbReference type="Pfam" id="PF13329">
    <property type="entry name" value="ATG2_CAD"/>
    <property type="match status" value="1"/>
</dbReference>
<dbReference type="GeneID" id="8300722"/>
<comment type="catalytic activity">
    <reaction evidence="12">
        <text>a 1,2-diacyl-sn-glycero-3-phosphocholine(in) = a 1,2-diacyl-sn-glycero-3-phosphocholine(out)</text>
        <dbReference type="Rhea" id="RHEA:38571"/>
        <dbReference type="ChEBI" id="CHEBI:57643"/>
    </reaction>
</comment>
<feature type="region of interest" description="Disordered" evidence="13">
    <location>
        <begin position="1239"/>
        <end position="1264"/>
    </location>
</feature>
<evidence type="ECO:0000256" key="10">
    <source>
        <dbReference type="ARBA" id="ARBA00024479"/>
    </source>
</evidence>
<evidence type="ECO:0000256" key="8">
    <source>
        <dbReference type="ARBA" id="ARBA00023055"/>
    </source>
</evidence>
<sequence length="1845" mass="206783">MSPQWIPQNIQKRLLLYVLQQLSLFSEIDLPNLEEVSLNNIVLKNIAIDPEKVGKLPGCNLRYGQLGSLELATISGISGVNIEVNDVELVISPDFDIDEDIANHVAHSLAQSTADLANTIMLDNEIDDNNEDDNTSSGNQIKDNYDDDDDDDDDDDSDEDIPKTNDKTRRASLTGKKPSTLGGVMQKAVEMALSRLQVKISNLRVKIISELTDLLMEVDTIDIKSINGTRNVKVEGARLKTLKPLVNPGESCATKESKSTGENKSNPKDTHTHNEVNEKNSDDDDKEEDDDDEDDTNDYGDESLMDSMVFTHEEASSIYMSATSQSFEKSTTSQGPEGVDNKADEESTENQDPPIVFHMDECAIEFDGLATISNLEVEIGNINLAFTPLTPTLISILQGVTKSLKIKYYQKKKNAKTKLAQRNRKFPQYAEEDDEVVDDEPQQNSDSEDPFFNKLKINNFVISTTSALSGTGEFTSNNGINIIFSNINIKQKNELLLYGGVESVKITRFEKDTIFDIFQFEKPLVSQSPVSPDSGSSISSNTPTKADVRFEVFKKAETAGDLEITVLMAKSAYFNFDLQSFLILSNFAKALSSIMDEYSVLKKVIDKWGTELSKLEKKGDVSEDATKIQFILQTASIFANTVVARDLQLQLIVFPIKFNLMQDQLTISKILLNSIHGNVVDEGLVTISDIAFITKTSEFKAFVQSSTTSSSNSNSPSLPRLTNMISKSSLTIQKIAVDLSMERLKFIGDKVKVFLDNFVEQSPNQLNSLENSFMDEPHRKGNSKLESSMSMASSLHYSTRRSGRRLGLGLNNSPSLFLGSVNRVNSVSFQLIIKEITISITNVFPKFGDLNIGLSEIQMYKTKQDIHGHVMFVGVDRKKDDLVERLVHQYQDLPLDKLAFPLIQIKCKLGERTNKIEVIARNLLLEYYTHWLLLMNKDESIIDAVEEEIIEKVAPSSKSSSPTKFDVRYTIYDCMIGLSPGRLDCKSYLLIGKGNSDLSFGINQFYIKCSFRNLTMVLIDDAKNFIPFETKKQNRRSASGQVPYDYIYPLEYYLNSGYIQIGSINVAHVGITFNTDIEELKKRNERLGIRDSLSLVDLKINSDEHQINLCADSANTLIQLINDLKLPLDFKDEDKMKVKFSGPIDVMKDIEENIFKDLEEEFTELTIDEDGNPSESSSQEASSLLFDERHFEKESRSVYDNTNVDPLHININLSKTSIYLHDGYDWKETRKAIRGTVKKFEKQQRERQDLEQDQLQDTNEPPKRTRVEFDIEEVPEEQENDVMEETLYQSIHLSAPKKSNAVDLTASINMELQNGDVDDDDLDDVDKFESNVSSGKNYKNLKLRRSAKHKILIDLKNIEVGVIVYSTRDPRKDKTDENMEFELLNLVEVRVNTINVYDNLPSSTWNKFLGYMNILGEREIGTNMLNVSILNVRPDPTMVAAEAIMNISVLPLRLHIDQDALDFMVRFFEFKDERFELPPDEIVYIQKFEMSPVKLKVDYKPKKVDFASLRSGKAGEFANFFTLDGATLTLPKVKLFGLDGAAKIGAGLGKSYIPVFQSTQVIGIIAGLSPLRSVVNIGGGFKDLIAIPINEYKKDGRLWRSIQKGTTSFAKTTGYELLNLGVKLASGTQVLLEQGEELFGGEGSSARTPKNQRQRRRSSSASDTSVQLVEGGGGGGSRRKNLLESSQLLNKASSKMKHQDVGANKLYSNVELDDEDMDGDGRITNELLSKSIFLLAPVSDDKGEKSDGEEEFEIYPYSLYANQPETVGEGLKLAFKNFNRNMQLTKEELVKLQGTENAKGAMQQIPVILLRPMIGTSEAIANVLSGISNSIDKDKLIEKQEKYGS</sequence>
<evidence type="ECO:0000256" key="1">
    <source>
        <dbReference type="ARBA" id="ARBA00004406"/>
    </source>
</evidence>
<keyword evidence="6" id="KW-0256">Endoplasmic reticulum</keyword>
<organism evidence="14 15">
    <name type="scientific">Candida tropicalis (strain ATCC MYA-3404 / T1)</name>
    <name type="common">Yeast</name>
    <dbReference type="NCBI Taxonomy" id="294747"/>
    <lineage>
        <taxon>Eukaryota</taxon>
        <taxon>Fungi</taxon>
        <taxon>Dikarya</taxon>
        <taxon>Ascomycota</taxon>
        <taxon>Saccharomycotina</taxon>
        <taxon>Pichiomycetes</taxon>
        <taxon>Debaryomycetaceae</taxon>
        <taxon>Candida/Lodderomyces clade</taxon>
        <taxon>Candida</taxon>
    </lineage>
</organism>
<gene>
    <name evidence="14" type="ORF">CTRG_01508</name>
</gene>
<dbReference type="eggNOG" id="KOG2993">
    <property type="taxonomic scope" value="Eukaryota"/>
</dbReference>
<feature type="region of interest" description="Disordered" evidence="13">
    <location>
        <begin position="420"/>
        <end position="449"/>
    </location>
</feature>
<evidence type="ECO:0000256" key="2">
    <source>
        <dbReference type="ARBA" id="ARBA00004623"/>
    </source>
</evidence>
<dbReference type="GO" id="GO:0032266">
    <property type="term" value="F:phosphatidylinositol-3-phosphate binding"/>
    <property type="evidence" value="ECO:0007669"/>
    <property type="project" value="TreeGrafter"/>
</dbReference>
<feature type="compositionally biased region" description="Acidic residues" evidence="13">
    <location>
        <begin position="430"/>
        <end position="449"/>
    </location>
</feature>
<dbReference type="KEGG" id="ctp:CTRG_01508"/>
<keyword evidence="9" id="KW-0472">Membrane</keyword>
<proteinExistence type="inferred from homology"/>
<accession>C5M6M7</accession>
<feature type="compositionally biased region" description="Basic and acidic residues" evidence="13">
    <location>
        <begin position="160"/>
        <end position="169"/>
    </location>
</feature>
<evidence type="ECO:0000313" key="15">
    <source>
        <dbReference type="Proteomes" id="UP000002037"/>
    </source>
</evidence>
<dbReference type="HOGENOM" id="CLU_000626_3_0_1"/>
<evidence type="ECO:0000256" key="5">
    <source>
        <dbReference type="ARBA" id="ARBA00022448"/>
    </source>
</evidence>
<dbReference type="GO" id="GO:0034045">
    <property type="term" value="C:phagophore assembly site membrane"/>
    <property type="evidence" value="ECO:0007669"/>
    <property type="project" value="UniProtKB-SubCell"/>
</dbReference>
<dbReference type="VEuPathDB" id="FungiDB:CTRG_01508"/>
<evidence type="ECO:0000256" key="11">
    <source>
        <dbReference type="ARBA" id="ARBA00024615"/>
    </source>
</evidence>
<evidence type="ECO:0000256" key="12">
    <source>
        <dbReference type="ARBA" id="ARBA00024631"/>
    </source>
</evidence>
<feature type="region of interest" description="Disordered" evidence="13">
    <location>
        <begin position="247"/>
        <end position="305"/>
    </location>
</feature>
<dbReference type="PANTHER" id="PTHR13190">
    <property type="entry name" value="AUTOPHAGY-RELATED 2, ISOFORM A"/>
    <property type="match status" value="1"/>
</dbReference>
<dbReference type="GO" id="GO:0043495">
    <property type="term" value="F:protein-membrane adaptor activity"/>
    <property type="evidence" value="ECO:0007669"/>
    <property type="project" value="TreeGrafter"/>
</dbReference>
<dbReference type="InterPro" id="IPR026849">
    <property type="entry name" value="ATG2"/>
</dbReference>
<keyword evidence="8" id="KW-0445">Lipid transport</keyword>
<comment type="subcellular location">
    <subcellularLocation>
        <location evidence="1">Endoplasmic reticulum membrane</location>
        <topology evidence="1">Peripheral membrane protein</topology>
    </subcellularLocation>
    <subcellularLocation>
        <location evidence="2">Preautophagosomal structure membrane</location>
        <topology evidence="2">Peripheral membrane protein</topology>
    </subcellularLocation>
</comment>
<dbReference type="GO" id="GO:0000045">
    <property type="term" value="P:autophagosome assembly"/>
    <property type="evidence" value="ECO:0007669"/>
    <property type="project" value="TreeGrafter"/>
</dbReference>
<dbReference type="OrthoDB" id="18982at2759"/>
<dbReference type="GO" id="GO:0061723">
    <property type="term" value="P:glycophagy"/>
    <property type="evidence" value="ECO:0007669"/>
    <property type="project" value="TreeGrafter"/>
</dbReference>
<feature type="compositionally biased region" description="Acidic residues" evidence="13">
    <location>
        <begin position="281"/>
        <end position="304"/>
    </location>
</feature>
<evidence type="ECO:0000313" key="14">
    <source>
        <dbReference type="EMBL" id="EER34647.1"/>
    </source>
</evidence>